<dbReference type="PANTHER" id="PTHR43649">
    <property type="entry name" value="ARABINOSE-BINDING PROTEIN-RELATED"/>
    <property type="match status" value="1"/>
</dbReference>
<dbReference type="InterPro" id="IPR006059">
    <property type="entry name" value="SBP"/>
</dbReference>
<dbReference type="EMBL" id="RBAM01000012">
    <property type="protein sequence ID" value="RKN65339.1"/>
    <property type="molecule type" value="Genomic_DNA"/>
</dbReference>
<evidence type="ECO:0000256" key="6">
    <source>
        <dbReference type="SAM" id="MobiDB-lite"/>
    </source>
</evidence>
<keyword evidence="2 7" id="KW-0732">Signal</keyword>
<feature type="chain" id="PRO_5039156541" evidence="7">
    <location>
        <begin position="24"/>
        <end position="432"/>
    </location>
</feature>
<evidence type="ECO:0000256" key="7">
    <source>
        <dbReference type="SAM" id="SignalP"/>
    </source>
</evidence>
<dbReference type="InterPro" id="IPR050490">
    <property type="entry name" value="Bact_solute-bd_prot1"/>
</dbReference>
<comment type="caution">
    <text evidence="8">The sequence shown here is derived from an EMBL/GenBank/DDBJ whole genome shotgun (WGS) entry which is preliminary data.</text>
</comment>
<keyword evidence="5" id="KW-0449">Lipoprotein</keyword>
<dbReference type="RefSeq" id="WP_120758049.1">
    <property type="nucleotide sequence ID" value="NZ_JBFADQ010000004.1"/>
</dbReference>
<keyword evidence="3" id="KW-0472">Membrane</keyword>
<proteinExistence type="predicted"/>
<evidence type="ECO:0000256" key="3">
    <source>
        <dbReference type="ARBA" id="ARBA00023136"/>
    </source>
</evidence>
<dbReference type="Proteomes" id="UP000270343">
    <property type="component" value="Unassembled WGS sequence"/>
</dbReference>
<dbReference type="SUPFAM" id="SSF53850">
    <property type="entry name" value="Periplasmic binding protein-like II"/>
    <property type="match status" value="1"/>
</dbReference>
<dbReference type="PROSITE" id="PS51257">
    <property type="entry name" value="PROKAR_LIPOPROTEIN"/>
    <property type="match status" value="1"/>
</dbReference>
<dbReference type="OrthoDB" id="4289620at2"/>
<feature type="signal peptide" evidence="7">
    <location>
        <begin position="1"/>
        <end position="23"/>
    </location>
</feature>
<keyword evidence="1" id="KW-1003">Cell membrane</keyword>
<feature type="region of interest" description="Disordered" evidence="6">
    <location>
        <begin position="413"/>
        <end position="432"/>
    </location>
</feature>
<evidence type="ECO:0000256" key="2">
    <source>
        <dbReference type="ARBA" id="ARBA00022729"/>
    </source>
</evidence>
<evidence type="ECO:0000313" key="9">
    <source>
        <dbReference type="Proteomes" id="UP000270343"/>
    </source>
</evidence>
<dbReference type="PANTHER" id="PTHR43649:SF33">
    <property type="entry name" value="POLYGALACTURONAN_RHAMNOGALACTURONAN-BINDING PROTEIN YTCQ"/>
    <property type="match status" value="1"/>
</dbReference>
<dbReference type="CDD" id="cd13585">
    <property type="entry name" value="PBP2_TMBP_like"/>
    <property type="match status" value="1"/>
</dbReference>
<evidence type="ECO:0000256" key="1">
    <source>
        <dbReference type="ARBA" id="ARBA00022475"/>
    </source>
</evidence>
<evidence type="ECO:0000256" key="4">
    <source>
        <dbReference type="ARBA" id="ARBA00023139"/>
    </source>
</evidence>
<evidence type="ECO:0000256" key="5">
    <source>
        <dbReference type="ARBA" id="ARBA00023288"/>
    </source>
</evidence>
<dbReference type="Gene3D" id="3.40.190.10">
    <property type="entry name" value="Periplasmic binding protein-like II"/>
    <property type="match status" value="1"/>
</dbReference>
<dbReference type="AlphaFoldDB" id="A0A3B0AYJ3"/>
<accession>A0A3B0AYJ3</accession>
<keyword evidence="4" id="KW-0564">Palmitate</keyword>
<protein>
    <submittedName>
        <fullName evidence="8">Sugar ABC transporter substrate-binding protein</fullName>
    </submittedName>
</protein>
<organism evidence="8 9">
    <name type="scientific">Streptomyces klenkii</name>
    <dbReference type="NCBI Taxonomy" id="1420899"/>
    <lineage>
        <taxon>Bacteria</taxon>
        <taxon>Bacillati</taxon>
        <taxon>Actinomycetota</taxon>
        <taxon>Actinomycetes</taxon>
        <taxon>Kitasatosporales</taxon>
        <taxon>Streptomycetaceae</taxon>
        <taxon>Streptomyces</taxon>
    </lineage>
</organism>
<name>A0A3B0AYJ3_9ACTN</name>
<dbReference type="Pfam" id="PF01547">
    <property type="entry name" value="SBP_bac_1"/>
    <property type="match status" value="1"/>
</dbReference>
<reference evidence="8 9" key="1">
    <citation type="journal article" date="2015" name="Antonie Van Leeuwenhoek">
        <title>Streptomyces klenkii sp. nov., isolated from deep marine sediment.</title>
        <authorList>
            <person name="Veyisoglu A."/>
            <person name="Sahin N."/>
        </authorList>
    </citation>
    <scope>NUCLEOTIDE SEQUENCE [LARGE SCALE GENOMIC DNA]</scope>
    <source>
        <strain evidence="8 9">KCTC 29202</strain>
    </source>
</reference>
<evidence type="ECO:0000313" key="8">
    <source>
        <dbReference type="EMBL" id="RKN65339.1"/>
    </source>
</evidence>
<sequence>MPIPRRAAAATVPLLVSALTLTACGSGGTDSGGGDAGGKPEGDITFQTWNLRSNFKDYFTGLVAEFEKANPGVRVKWLDQPADNYADKLSADAAAGTLPDVVNVSPDLSYPLAKAGLLMNLDKEPAAAEFKGEYTPEAWQGNALPGLGGSYSFPWYLNTGPLFYNKALFRQAGLDPEKPPKNYGELFAAARTIAERSGGRTATLGGTPAVEDFGRYGVRLMNGDATRFTYNEPKGVELLTEYKKLYDLGGLDPQSLTNTPDKTGQKFLEQKVAMNPGSAHDLENFKKNAPGLYRELGITDAPNNTGKPNMYVMGLGVSSRSKHKAAAVAFARFVTDRKNQEAFAHKVAVFPSTKGSLDDPYWTKDDGTDEGRVRVASAKMLKGAVNYTPVVLSEEMKTVLKNEVAKALQGKKTPQRALDDAVAQSDKLLKQG</sequence>
<keyword evidence="9" id="KW-1185">Reference proteome</keyword>
<gene>
    <name evidence="8" type="ORF">D7231_26415</name>
</gene>